<sequence length="106" mass="12289">DRRPDERPGRREGRPAGRRRRARDPRRRPRRGRLAYSDVRRGLGCCHPGRGPRAERRGSSPARRDRLHARHRGGTALPRRPDPAHRRRSDRSAHVPCRQADGRCAM</sequence>
<organism evidence="2">
    <name type="scientific">uncultured Nocardioides sp</name>
    <dbReference type="NCBI Taxonomy" id="198441"/>
    <lineage>
        <taxon>Bacteria</taxon>
        <taxon>Bacillati</taxon>
        <taxon>Actinomycetota</taxon>
        <taxon>Actinomycetes</taxon>
        <taxon>Propionibacteriales</taxon>
        <taxon>Nocardioidaceae</taxon>
        <taxon>Nocardioides</taxon>
        <taxon>environmental samples</taxon>
    </lineage>
</organism>
<dbReference type="EMBL" id="CADCUN010000022">
    <property type="protein sequence ID" value="CAA9372934.1"/>
    <property type="molecule type" value="Genomic_DNA"/>
</dbReference>
<dbReference type="AlphaFoldDB" id="A0A6J4N0N0"/>
<accession>A0A6J4N0N0</accession>
<feature type="compositionally biased region" description="Basic residues" evidence="1">
    <location>
        <begin position="16"/>
        <end position="33"/>
    </location>
</feature>
<feature type="non-terminal residue" evidence="2">
    <location>
        <position position="106"/>
    </location>
</feature>
<gene>
    <name evidence="2" type="ORF">AVDCRST_MAG60-231</name>
</gene>
<dbReference type="GO" id="GO:0016491">
    <property type="term" value="F:oxidoreductase activity"/>
    <property type="evidence" value="ECO:0007669"/>
    <property type="project" value="UniProtKB-KW"/>
</dbReference>
<feature type="compositionally biased region" description="Basic and acidic residues" evidence="1">
    <location>
        <begin position="52"/>
        <end position="64"/>
    </location>
</feature>
<proteinExistence type="predicted"/>
<dbReference type="EC" id="1.3.8.-" evidence="2"/>
<evidence type="ECO:0000256" key="1">
    <source>
        <dbReference type="SAM" id="MobiDB-lite"/>
    </source>
</evidence>
<keyword evidence="2" id="KW-0560">Oxidoreductase</keyword>
<feature type="region of interest" description="Disordered" evidence="1">
    <location>
        <begin position="1"/>
        <end position="106"/>
    </location>
</feature>
<feature type="non-terminal residue" evidence="2">
    <location>
        <position position="1"/>
    </location>
</feature>
<protein>
    <submittedName>
        <fullName evidence="2">Citronellyl-CoA dehydrogenase @ Acyl-CoA dehydrogenase, Mycobacterial subgroup FadE13</fullName>
        <ecNumber evidence="2">1.3.8.-</ecNumber>
    </submittedName>
</protein>
<reference evidence="2" key="1">
    <citation type="submission" date="2020-02" db="EMBL/GenBank/DDBJ databases">
        <authorList>
            <person name="Meier V. D."/>
        </authorList>
    </citation>
    <scope>NUCLEOTIDE SEQUENCE</scope>
    <source>
        <strain evidence="2">AVDCRST_MAG60</strain>
    </source>
</reference>
<feature type="compositionally biased region" description="Basic and acidic residues" evidence="1">
    <location>
        <begin position="1"/>
        <end position="15"/>
    </location>
</feature>
<name>A0A6J4N0N0_9ACTN</name>
<evidence type="ECO:0000313" key="2">
    <source>
        <dbReference type="EMBL" id="CAA9372934.1"/>
    </source>
</evidence>